<evidence type="ECO:0000256" key="9">
    <source>
        <dbReference type="ARBA" id="ARBA00063669"/>
    </source>
</evidence>
<dbReference type="PRINTS" id="PR00773">
    <property type="entry name" value="GRPEPROTEIN"/>
</dbReference>
<accession>A0A9Q1L575</accession>
<dbReference type="HAMAP" id="MF_01151">
    <property type="entry name" value="GrpE"/>
    <property type="match status" value="1"/>
</dbReference>
<dbReference type="GO" id="GO:0042803">
    <property type="term" value="F:protein homodimerization activity"/>
    <property type="evidence" value="ECO:0007669"/>
    <property type="project" value="InterPro"/>
</dbReference>
<dbReference type="GO" id="GO:0006457">
    <property type="term" value="P:protein folding"/>
    <property type="evidence" value="ECO:0007669"/>
    <property type="project" value="InterPro"/>
</dbReference>
<dbReference type="PANTHER" id="PTHR21237:SF36">
    <property type="entry name" value="GRPE PROTEIN HOMOLOG"/>
    <property type="match status" value="1"/>
</dbReference>
<evidence type="ECO:0000256" key="8">
    <source>
        <dbReference type="ARBA" id="ARBA00023186"/>
    </source>
</evidence>
<dbReference type="SUPFAM" id="SSF51064">
    <property type="entry name" value="Head domain of nucleotide exchange factor GrpE"/>
    <property type="match status" value="1"/>
</dbReference>
<feature type="compositionally biased region" description="Polar residues" evidence="12">
    <location>
        <begin position="79"/>
        <end position="89"/>
    </location>
</feature>
<comment type="caution">
    <text evidence="13">The sequence shown here is derived from an EMBL/GenBank/DDBJ whole genome shotgun (WGS) entry which is preliminary data.</text>
</comment>
<dbReference type="Proteomes" id="UP001152561">
    <property type="component" value="Unassembled WGS sequence"/>
</dbReference>
<evidence type="ECO:0000256" key="3">
    <source>
        <dbReference type="ARBA" id="ARBA00022723"/>
    </source>
</evidence>
<feature type="compositionally biased region" description="Basic and acidic residues" evidence="12">
    <location>
        <begin position="119"/>
        <end position="129"/>
    </location>
</feature>
<keyword evidence="6" id="KW-0809">Transit peptide</keyword>
<evidence type="ECO:0000256" key="7">
    <source>
        <dbReference type="ARBA" id="ARBA00023128"/>
    </source>
</evidence>
<dbReference type="GO" id="GO:0005524">
    <property type="term" value="F:ATP binding"/>
    <property type="evidence" value="ECO:0007669"/>
    <property type="project" value="UniProtKB-KW"/>
</dbReference>
<feature type="compositionally biased region" description="Polar residues" evidence="12">
    <location>
        <begin position="97"/>
        <end position="107"/>
    </location>
</feature>
<dbReference type="AlphaFoldDB" id="A0A9Q1L575"/>
<proteinExistence type="inferred from homology"/>
<protein>
    <recommendedName>
        <fullName evidence="10">GrpE protein homolog</fullName>
    </recommendedName>
</protein>
<dbReference type="FunFam" id="2.30.22.10:FF:000002">
    <property type="entry name" value="GrpE protein homolog"/>
    <property type="match status" value="1"/>
</dbReference>
<dbReference type="PROSITE" id="PS01071">
    <property type="entry name" value="GRPE"/>
    <property type="match status" value="1"/>
</dbReference>
<evidence type="ECO:0000256" key="4">
    <source>
        <dbReference type="ARBA" id="ARBA00022741"/>
    </source>
</evidence>
<name>A0A9Q1L575_9SOLA</name>
<dbReference type="GO" id="GO:0001405">
    <property type="term" value="C:PAM complex, Tim23 associated import motor"/>
    <property type="evidence" value="ECO:0007669"/>
    <property type="project" value="TreeGrafter"/>
</dbReference>
<dbReference type="SUPFAM" id="SSF58014">
    <property type="entry name" value="Coiled-coil domain of nucleotide exchange factor GrpE"/>
    <property type="match status" value="1"/>
</dbReference>
<dbReference type="EMBL" id="JAJAGQ010000023">
    <property type="protein sequence ID" value="KAJ8527650.1"/>
    <property type="molecule type" value="Genomic_DNA"/>
</dbReference>
<dbReference type="Pfam" id="PF01025">
    <property type="entry name" value="GrpE"/>
    <property type="match status" value="1"/>
</dbReference>
<dbReference type="InterPro" id="IPR009012">
    <property type="entry name" value="GrpE_head"/>
</dbReference>
<dbReference type="Gene3D" id="2.30.22.10">
    <property type="entry name" value="Head domain of nucleotide exchange factor GrpE"/>
    <property type="match status" value="1"/>
</dbReference>
<evidence type="ECO:0000313" key="14">
    <source>
        <dbReference type="Proteomes" id="UP001152561"/>
    </source>
</evidence>
<sequence length="341" mass="38485">MLISRISSRFPRAIVTQCRSSLILYSREQQQQQHVPIIVSQFHSLRYFKEKVSLFHESSLKRFGISSSASPQHNEKETSQSLSEPGSTKENGEVTGNCETSVSADSQVQDEKDESGSDLESHDNTNENVKRRRRRTKQTVFSDSDSDLYTEDISRDDLVKLVAEKEELLKMKDDEFQKMKDKALRSYAEMENVMNRAKREAENSKKFAIQNFVKSLLDVADNMGRASSVVKESFSNIDETKDTVGAVPLLKTLLEGVEMTDKQLAEVFKKFGVGKYDPTNEEFDPNKHNAVFQVPDPKKAPGMVAVCLKSGYTLHDRVIRPAEVGVTVAMENTQADERSEA</sequence>
<dbReference type="GO" id="GO:0046872">
    <property type="term" value="F:metal ion binding"/>
    <property type="evidence" value="ECO:0007669"/>
    <property type="project" value="UniProtKB-KW"/>
</dbReference>
<evidence type="ECO:0000313" key="13">
    <source>
        <dbReference type="EMBL" id="KAJ8527650.1"/>
    </source>
</evidence>
<evidence type="ECO:0000256" key="1">
    <source>
        <dbReference type="ARBA" id="ARBA00004305"/>
    </source>
</evidence>
<evidence type="ECO:0000256" key="11">
    <source>
        <dbReference type="RuleBase" id="RU004478"/>
    </source>
</evidence>
<keyword evidence="14" id="KW-1185">Reference proteome</keyword>
<evidence type="ECO:0000256" key="10">
    <source>
        <dbReference type="RuleBase" id="RU000640"/>
    </source>
</evidence>
<comment type="similarity">
    <text evidence="2 11">Belongs to the GrpE family.</text>
</comment>
<evidence type="ECO:0000256" key="12">
    <source>
        <dbReference type="SAM" id="MobiDB-lite"/>
    </source>
</evidence>
<dbReference type="GO" id="GO:0030150">
    <property type="term" value="P:protein import into mitochondrial matrix"/>
    <property type="evidence" value="ECO:0007669"/>
    <property type="project" value="TreeGrafter"/>
</dbReference>
<dbReference type="OrthoDB" id="201635at2759"/>
<keyword evidence="7 10" id="KW-0496">Mitochondrion</keyword>
<evidence type="ECO:0000256" key="5">
    <source>
        <dbReference type="ARBA" id="ARBA00022840"/>
    </source>
</evidence>
<dbReference type="InterPro" id="IPR013805">
    <property type="entry name" value="GrpE_CC"/>
</dbReference>
<keyword evidence="5" id="KW-0067">ATP-binding</keyword>
<dbReference type="GO" id="GO:0051082">
    <property type="term" value="F:unfolded protein binding"/>
    <property type="evidence" value="ECO:0007669"/>
    <property type="project" value="TreeGrafter"/>
</dbReference>
<feature type="region of interest" description="Disordered" evidence="12">
    <location>
        <begin position="65"/>
        <end position="141"/>
    </location>
</feature>
<comment type="function">
    <text evidence="10">Essential component of the PAM complex, a complex required for the translocation of transit peptide-containing proteins from the inner membrane into the mitochondrial matrix in an ATP-dependent manner.</text>
</comment>
<comment type="subcellular location">
    <subcellularLocation>
        <location evidence="1 10">Mitochondrion matrix</location>
    </subcellularLocation>
</comment>
<evidence type="ECO:0000256" key="2">
    <source>
        <dbReference type="ARBA" id="ARBA00009054"/>
    </source>
</evidence>
<dbReference type="CDD" id="cd00446">
    <property type="entry name" value="GrpE"/>
    <property type="match status" value="1"/>
</dbReference>
<dbReference type="GO" id="GO:0000774">
    <property type="term" value="F:adenyl-nucleotide exchange factor activity"/>
    <property type="evidence" value="ECO:0007669"/>
    <property type="project" value="InterPro"/>
</dbReference>
<organism evidence="13 14">
    <name type="scientific">Anisodus acutangulus</name>
    <dbReference type="NCBI Taxonomy" id="402998"/>
    <lineage>
        <taxon>Eukaryota</taxon>
        <taxon>Viridiplantae</taxon>
        <taxon>Streptophyta</taxon>
        <taxon>Embryophyta</taxon>
        <taxon>Tracheophyta</taxon>
        <taxon>Spermatophyta</taxon>
        <taxon>Magnoliopsida</taxon>
        <taxon>eudicotyledons</taxon>
        <taxon>Gunneridae</taxon>
        <taxon>Pentapetalae</taxon>
        <taxon>asterids</taxon>
        <taxon>lamiids</taxon>
        <taxon>Solanales</taxon>
        <taxon>Solanaceae</taxon>
        <taxon>Solanoideae</taxon>
        <taxon>Hyoscyameae</taxon>
        <taxon>Anisodus</taxon>
    </lineage>
</organism>
<dbReference type="GO" id="GO:0051087">
    <property type="term" value="F:protein-folding chaperone binding"/>
    <property type="evidence" value="ECO:0007669"/>
    <property type="project" value="InterPro"/>
</dbReference>
<dbReference type="PANTHER" id="PTHR21237">
    <property type="entry name" value="GRPE PROTEIN"/>
    <property type="match status" value="1"/>
</dbReference>
<keyword evidence="3" id="KW-0479">Metal-binding</keyword>
<dbReference type="InterPro" id="IPR000740">
    <property type="entry name" value="GrpE"/>
</dbReference>
<reference evidence="14" key="1">
    <citation type="journal article" date="2023" name="Proc. Natl. Acad. Sci. U.S.A.">
        <title>Genomic and structural basis for evolution of tropane alkaloid biosynthesis.</title>
        <authorList>
            <person name="Wanga Y.-J."/>
            <person name="Taina T."/>
            <person name="Yua J.-Y."/>
            <person name="Lia J."/>
            <person name="Xua B."/>
            <person name="Chenc J."/>
            <person name="D'Auriad J.C."/>
            <person name="Huanga J.-P."/>
            <person name="Huanga S.-X."/>
        </authorList>
    </citation>
    <scope>NUCLEOTIDE SEQUENCE [LARGE SCALE GENOMIC DNA]</scope>
    <source>
        <strain evidence="14">cv. KIB-2019</strain>
    </source>
</reference>
<dbReference type="Gene3D" id="3.90.20.20">
    <property type="match status" value="1"/>
</dbReference>
<keyword evidence="4" id="KW-0547">Nucleotide-binding</keyword>
<comment type="subunit">
    <text evidence="9">Probable component of the PAM complex, at least composed of SSC1 (mtHsp70), MGE1, TIM44, PAM16/TIM16, PAM17 and PAM18/TIM14. Interacts with SSQ1.</text>
</comment>
<gene>
    <name evidence="13" type="ORF">K7X08_015101</name>
</gene>
<dbReference type="FunFam" id="3.90.20.20:FF:000005">
    <property type="entry name" value="GrpE protein homolog"/>
    <property type="match status" value="1"/>
</dbReference>
<evidence type="ECO:0000256" key="6">
    <source>
        <dbReference type="ARBA" id="ARBA00022946"/>
    </source>
</evidence>
<keyword evidence="8 10" id="KW-0143">Chaperone</keyword>